<protein>
    <recommendedName>
        <fullName evidence="1">F-box domain-containing protein</fullName>
    </recommendedName>
</protein>
<feature type="domain" description="F-box" evidence="1">
    <location>
        <begin position="5"/>
        <end position="52"/>
    </location>
</feature>
<evidence type="ECO:0000313" key="7">
    <source>
        <dbReference type="EMBL" id="CAF4234262.1"/>
    </source>
</evidence>
<evidence type="ECO:0000259" key="1">
    <source>
        <dbReference type="PROSITE" id="PS50181"/>
    </source>
</evidence>
<dbReference type="EMBL" id="CAJOBO010000495">
    <property type="protein sequence ID" value="CAF4234262.1"/>
    <property type="molecule type" value="Genomic_DNA"/>
</dbReference>
<dbReference type="Proteomes" id="UP000663833">
    <property type="component" value="Unassembled WGS sequence"/>
</dbReference>
<evidence type="ECO:0000313" key="6">
    <source>
        <dbReference type="EMBL" id="CAF4128692.1"/>
    </source>
</evidence>
<dbReference type="Proteomes" id="UP000663825">
    <property type="component" value="Unassembled WGS sequence"/>
</dbReference>
<evidence type="ECO:0000313" key="9">
    <source>
        <dbReference type="EMBL" id="CAF4468126.1"/>
    </source>
</evidence>
<proteinExistence type="predicted"/>
<gene>
    <name evidence="4" type="ORF">FME351_LOCUS28186</name>
    <name evidence="5" type="ORF">GRG538_LOCUS29874</name>
    <name evidence="7" type="ORF">HFQ381_LOCUS9428</name>
    <name evidence="3" type="ORF">LUA448_LOCUS21529</name>
    <name evidence="9" type="ORF">QYT958_LOCUS1994</name>
    <name evidence="2" type="ORF">TIS948_LOCUS28359</name>
    <name evidence="8" type="ORF">TSG867_LOCUS11658</name>
    <name evidence="6" type="ORF">UJA718_LOCUS2071</name>
</gene>
<dbReference type="EMBL" id="CAJNXB010005094">
    <property type="protein sequence ID" value="CAF3408442.1"/>
    <property type="molecule type" value="Genomic_DNA"/>
</dbReference>
<comment type="caution">
    <text evidence="3">The sequence shown here is derived from an EMBL/GenBank/DDBJ whole genome shotgun (WGS) entry which is preliminary data.</text>
</comment>
<evidence type="ECO:0000313" key="8">
    <source>
        <dbReference type="EMBL" id="CAF4382072.1"/>
    </source>
</evidence>
<evidence type="ECO:0000313" key="2">
    <source>
        <dbReference type="EMBL" id="CAF3408442.1"/>
    </source>
</evidence>
<evidence type="ECO:0000313" key="11">
    <source>
        <dbReference type="Proteomes" id="UP000663873"/>
    </source>
</evidence>
<dbReference type="Proteomes" id="UP000663869">
    <property type="component" value="Unassembled WGS sequence"/>
</dbReference>
<dbReference type="Gene3D" id="3.80.10.10">
    <property type="entry name" value="Ribonuclease Inhibitor"/>
    <property type="match status" value="1"/>
</dbReference>
<organism evidence="3 10">
    <name type="scientific">Rotaria socialis</name>
    <dbReference type="NCBI Taxonomy" id="392032"/>
    <lineage>
        <taxon>Eukaryota</taxon>
        <taxon>Metazoa</taxon>
        <taxon>Spiralia</taxon>
        <taxon>Gnathifera</taxon>
        <taxon>Rotifera</taxon>
        <taxon>Eurotatoria</taxon>
        <taxon>Bdelloidea</taxon>
        <taxon>Philodinida</taxon>
        <taxon>Philodinidae</taxon>
        <taxon>Rotaria</taxon>
    </lineage>
</organism>
<dbReference type="Proteomes" id="UP000663851">
    <property type="component" value="Unassembled WGS sequence"/>
</dbReference>
<dbReference type="EMBL" id="CAJOBR010000122">
    <property type="protein sequence ID" value="CAF4468126.1"/>
    <property type="molecule type" value="Genomic_DNA"/>
</dbReference>
<dbReference type="EMBL" id="CAJNYT010005251">
    <property type="protein sequence ID" value="CAF3724688.1"/>
    <property type="molecule type" value="Genomic_DNA"/>
</dbReference>
<name>A0A818DEW3_9BILA</name>
<accession>A0A818DEW3</accession>
<dbReference type="InterPro" id="IPR001810">
    <property type="entry name" value="F-box_dom"/>
</dbReference>
<dbReference type="Proteomes" id="UP000663873">
    <property type="component" value="Unassembled WGS sequence"/>
</dbReference>
<evidence type="ECO:0000313" key="10">
    <source>
        <dbReference type="Proteomes" id="UP000663833"/>
    </source>
</evidence>
<dbReference type="SUPFAM" id="SSF81383">
    <property type="entry name" value="F-box domain"/>
    <property type="match status" value="1"/>
</dbReference>
<dbReference type="PROSITE" id="PS50181">
    <property type="entry name" value="FBOX"/>
    <property type="match status" value="1"/>
</dbReference>
<dbReference type="Pfam" id="PF12937">
    <property type="entry name" value="F-box-like"/>
    <property type="match status" value="1"/>
</dbReference>
<keyword evidence="11" id="KW-1185">Reference proteome</keyword>
<dbReference type="Proteomes" id="UP000663872">
    <property type="component" value="Unassembled WGS sequence"/>
</dbReference>
<reference evidence="3" key="1">
    <citation type="submission" date="2021-02" db="EMBL/GenBank/DDBJ databases">
        <authorList>
            <person name="Nowell W R."/>
        </authorList>
    </citation>
    <scope>NUCLEOTIDE SEQUENCE</scope>
</reference>
<dbReference type="EMBL" id="CAJOBQ010000567">
    <property type="protein sequence ID" value="CAF4382072.1"/>
    <property type="molecule type" value="Genomic_DNA"/>
</dbReference>
<dbReference type="AlphaFoldDB" id="A0A818DEW3"/>
<dbReference type="OrthoDB" id="10014371at2759"/>
<evidence type="ECO:0000313" key="4">
    <source>
        <dbReference type="EMBL" id="CAF3707868.1"/>
    </source>
</evidence>
<dbReference type="InterPro" id="IPR036047">
    <property type="entry name" value="F-box-like_dom_sf"/>
</dbReference>
<dbReference type="EMBL" id="CAJNYD010002811">
    <property type="protein sequence ID" value="CAF3445552.1"/>
    <property type="molecule type" value="Genomic_DNA"/>
</dbReference>
<dbReference type="Proteomes" id="UP000663862">
    <property type="component" value="Unassembled WGS sequence"/>
</dbReference>
<evidence type="ECO:0000313" key="5">
    <source>
        <dbReference type="EMBL" id="CAF3724688.1"/>
    </source>
</evidence>
<evidence type="ECO:0000313" key="3">
    <source>
        <dbReference type="EMBL" id="CAF3445552.1"/>
    </source>
</evidence>
<dbReference type="EMBL" id="CAJNYU010003859">
    <property type="protein sequence ID" value="CAF3707868.1"/>
    <property type="molecule type" value="Genomic_DNA"/>
</dbReference>
<dbReference type="Proteomes" id="UP000663848">
    <property type="component" value="Unassembled WGS sequence"/>
</dbReference>
<sequence length="118" mass="14042">MKYSLVELSGLPDEILLMILKILPKHEAIYKCTSLNKRFNRILHDSTFTNRLALLTYRWNLFMNSLPDSMLDQFCQQILPKIHHKIQWLKLESSYMKRILLAINTIPTYMNLVYIILT</sequence>
<dbReference type="InterPro" id="IPR032675">
    <property type="entry name" value="LRR_dom_sf"/>
</dbReference>
<dbReference type="EMBL" id="CAJOBP010000134">
    <property type="protein sequence ID" value="CAF4128692.1"/>
    <property type="molecule type" value="Genomic_DNA"/>
</dbReference>